<dbReference type="EMBL" id="MH512890">
    <property type="protein sequence ID" value="AXF41283.1"/>
    <property type="molecule type" value="Genomic_DNA"/>
</dbReference>
<dbReference type="InterPro" id="IPR021503">
    <property type="entry name" value="DUF3110"/>
</dbReference>
<name>A0A345AWK0_9CAUD</name>
<reference evidence="1 2" key="1">
    <citation type="journal article" date="2011" name="Nature">
        <title>Genomic island variability facilitates Prochlorococcus-virus coexistence.</title>
        <authorList>
            <person name="Avrani S."/>
            <person name="Wurtzel O."/>
            <person name="Sharon I."/>
            <person name="Sorek R."/>
            <person name="Lindell D."/>
        </authorList>
    </citation>
    <scope>NUCLEOTIDE SEQUENCE [LARGE SCALE GENOMIC DNA]</scope>
</reference>
<organism evidence="1 2">
    <name type="scientific">Cyanophage S-TIM4</name>
    <dbReference type="NCBI Taxonomy" id="1048189"/>
    <lineage>
        <taxon>Viruses</taxon>
        <taxon>Duplodnaviria</taxon>
        <taxon>Heunggongvirae</taxon>
        <taxon>Uroviricota</taxon>
        <taxon>Caudoviricetes</taxon>
        <taxon>Pantevenvirales</taxon>
        <taxon>Kyanoviridae</taxon>
        <taxon>Thaumasvirus</taxon>
        <taxon>Thaumasvirus stim4</taxon>
    </lineage>
</organism>
<dbReference type="Pfam" id="PF11360">
    <property type="entry name" value="DUF3110"/>
    <property type="match status" value="1"/>
</dbReference>
<protein>
    <submittedName>
        <fullName evidence="1">Uncharacterized protein</fullName>
    </submittedName>
</protein>
<evidence type="ECO:0000313" key="1">
    <source>
        <dbReference type="EMBL" id="AXF41283.1"/>
    </source>
</evidence>
<dbReference type="RefSeq" id="YP_009806404.1">
    <property type="nucleotide sequence ID" value="NC_048015.1"/>
</dbReference>
<accession>A0A345AWK0</accession>
<dbReference type="KEGG" id="vg:54997262"/>
<dbReference type="GeneID" id="54997262"/>
<dbReference type="Proteomes" id="UP000257501">
    <property type="component" value="Segment"/>
</dbReference>
<gene>
    <name evidence="1" type="primary">ORF_147</name>
    <name evidence="1" type="ORF">S-TIM4_ORF_147</name>
</gene>
<keyword evidence="2" id="KW-1185">Reference proteome</keyword>
<sequence>MFVLTDKKTGGVYANSKSGDEQGKKNVLVFAEKDDAERYIVLLEADDFNQELDILEVDAEIVAMNCGNYGYSYAIIEPTDLLIPKIKFDK</sequence>
<evidence type="ECO:0000313" key="2">
    <source>
        <dbReference type="Proteomes" id="UP000257501"/>
    </source>
</evidence>
<proteinExistence type="predicted"/>